<keyword evidence="8" id="KW-0460">Magnesium</keyword>
<protein>
    <recommendedName>
        <fullName evidence="3">FAD:protein FMN transferase</fullName>
        <ecNumber evidence="2">2.7.1.180</ecNumber>
    </recommendedName>
    <alternativeName>
        <fullName evidence="9">Flavin transferase</fullName>
    </alternativeName>
</protein>
<evidence type="ECO:0000256" key="2">
    <source>
        <dbReference type="ARBA" id="ARBA00011955"/>
    </source>
</evidence>
<keyword evidence="5" id="KW-0808">Transferase</keyword>
<dbReference type="EMBL" id="PDJD01000001">
    <property type="protein sequence ID" value="PFG21290.1"/>
    <property type="molecule type" value="Genomic_DNA"/>
</dbReference>
<evidence type="ECO:0000256" key="7">
    <source>
        <dbReference type="ARBA" id="ARBA00022827"/>
    </source>
</evidence>
<keyword evidence="13" id="KW-1185">Reference proteome</keyword>
<dbReference type="EC" id="2.7.1.180" evidence="2"/>
<keyword evidence="12" id="KW-0449">Lipoprotein</keyword>
<dbReference type="PANTHER" id="PTHR30040:SF2">
    <property type="entry name" value="FAD:PROTEIN FMN TRANSFERASE"/>
    <property type="match status" value="1"/>
</dbReference>
<dbReference type="InterPro" id="IPR024932">
    <property type="entry name" value="ApbE"/>
</dbReference>
<dbReference type="AlphaFoldDB" id="A0A2A9D622"/>
<reference evidence="12 13" key="1">
    <citation type="submission" date="2017-10" db="EMBL/GenBank/DDBJ databases">
        <title>Sequencing the genomes of 1000 actinobacteria strains.</title>
        <authorList>
            <person name="Klenk H.-P."/>
        </authorList>
    </citation>
    <scope>NUCLEOTIDE SEQUENCE [LARGE SCALE GENOMIC DNA]</scope>
    <source>
        <strain evidence="12 13">DSM 21801</strain>
    </source>
</reference>
<dbReference type="PANTHER" id="PTHR30040">
    <property type="entry name" value="THIAMINE BIOSYNTHESIS LIPOPROTEIN APBE"/>
    <property type="match status" value="1"/>
</dbReference>
<keyword evidence="4" id="KW-0285">Flavoprotein</keyword>
<evidence type="ECO:0000313" key="13">
    <source>
        <dbReference type="Proteomes" id="UP000224915"/>
    </source>
</evidence>
<sequence>MNAPTPPPAGPSAEAATATDTGFDTVSPDAPTPDRWAWRHEVMGTVASTHIIPDPTVPRTPGMADLLSHAVERAIAHLREIEAVFSPYLADSAVSRIASGRLPLQDADPRVQEVARRCREAEVATGGRFSAYWSGHFDPTGYVKGWAVAEATRRHLAGLVDLPGVRAVGLSAGGDMQLVTDPGSDWRWRIGLADPRGGLLGRIEVRDGAVATSGTGERGHHIRDPRTGRVAGGAVSATVIAADLAIADIWATSAIVAGSAGSEGSAGSAGEGIAWLDEARPSGVREVVVLDEWRDLHRWTPPGLAS</sequence>
<feature type="compositionally biased region" description="Pro residues" evidence="11">
    <location>
        <begin position="1"/>
        <end position="10"/>
    </location>
</feature>
<dbReference type="RefSeq" id="WP_098470143.1">
    <property type="nucleotide sequence ID" value="NZ_PDJD01000001.1"/>
</dbReference>
<evidence type="ECO:0000256" key="10">
    <source>
        <dbReference type="ARBA" id="ARBA00048540"/>
    </source>
</evidence>
<dbReference type="GO" id="GO:0046872">
    <property type="term" value="F:metal ion binding"/>
    <property type="evidence" value="ECO:0007669"/>
    <property type="project" value="UniProtKB-KW"/>
</dbReference>
<dbReference type="GO" id="GO:0016740">
    <property type="term" value="F:transferase activity"/>
    <property type="evidence" value="ECO:0007669"/>
    <property type="project" value="UniProtKB-KW"/>
</dbReference>
<evidence type="ECO:0000256" key="4">
    <source>
        <dbReference type="ARBA" id="ARBA00022630"/>
    </source>
</evidence>
<name>A0A2A9D622_9MICO</name>
<dbReference type="InterPro" id="IPR003374">
    <property type="entry name" value="ApbE-like_sf"/>
</dbReference>
<proteinExistence type="predicted"/>
<evidence type="ECO:0000256" key="5">
    <source>
        <dbReference type="ARBA" id="ARBA00022679"/>
    </source>
</evidence>
<evidence type="ECO:0000256" key="9">
    <source>
        <dbReference type="ARBA" id="ARBA00031306"/>
    </source>
</evidence>
<evidence type="ECO:0000256" key="6">
    <source>
        <dbReference type="ARBA" id="ARBA00022723"/>
    </source>
</evidence>
<comment type="cofactor">
    <cofactor evidence="1">
        <name>Mg(2+)</name>
        <dbReference type="ChEBI" id="CHEBI:18420"/>
    </cofactor>
</comment>
<gene>
    <name evidence="12" type="ORF">ATL40_2917</name>
</gene>
<keyword evidence="6" id="KW-0479">Metal-binding</keyword>
<comment type="catalytic activity">
    <reaction evidence="10">
        <text>L-threonyl-[protein] + FAD = FMN-L-threonyl-[protein] + AMP + H(+)</text>
        <dbReference type="Rhea" id="RHEA:36847"/>
        <dbReference type="Rhea" id="RHEA-COMP:11060"/>
        <dbReference type="Rhea" id="RHEA-COMP:11061"/>
        <dbReference type="ChEBI" id="CHEBI:15378"/>
        <dbReference type="ChEBI" id="CHEBI:30013"/>
        <dbReference type="ChEBI" id="CHEBI:57692"/>
        <dbReference type="ChEBI" id="CHEBI:74257"/>
        <dbReference type="ChEBI" id="CHEBI:456215"/>
        <dbReference type="EC" id="2.7.1.180"/>
    </reaction>
</comment>
<evidence type="ECO:0000256" key="1">
    <source>
        <dbReference type="ARBA" id="ARBA00001946"/>
    </source>
</evidence>
<keyword evidence="7" id="KW-0274">FAD</keyword>
<evidence type="ECO:0000256" key="11">
    <source>
        <dbReference type="SAM" id="MobiDB-lite"/>
    </source>
</evidence>
<dbReference type="Proteomes" id="UP000224915">
    <property type="component" value="Unassembled WGS sequence"/>
</dbReference>
<evidence type="ECO:0000256" key="8">
    <source>
        <dbReference type="ARBA" id="ARBA00022842"/>
    </source>
</evidence>
<comment type="caution">
    <text evidence="12">The sequence shown here is derived from an EMBL/GenBank/DDBJ whole genome shotgun (WGS) entry which is preliminary data.</text>
</comment>
<evidence type="ECO:0000256" key="3">
    <source>
        <dbReference type="ARBA" id="ARBA00016337"/>
    </source>
</evidence>
<feature type="region of interest" description="Disordered" evidence="11">
    <location>
        <begin position="1"/>
        <end position="33"/>
    </location>
</feature>
<organism evidence="12 13">
    <name type="scientific">Serinibacter salmoneus</name>
    <dbReference type="NCBI Taxonomy" id="556530"/>
    <lineage>
        <taxon>Bacteria</taxon>
        <taxon>Bacillati</taxon>
        <taxon>Actinomycetota</taxon>
        <taxon>Actinomycetes</taxon>
        <taxon>Micrococcales</taxon>
        <taxon>Beutenbergiaceae</taxon>
        <taxon>Serinibacter</taxon>
    </lineage>
</organism>
<dbReference type="Gene3D" id="3.10.520.10">
    <property type="entry name" value="ApbE-like domains"/>
    <property type="match status" value="2"/>
</dbReference>
<dbReference type="Pfam" id="PF02424">
    <property type="entry name" value="ApbE"/>
    <property type="match status" value="1"/>
</dbReference>
<accession>A0A2A9D622</accession>
<dbReference type="SUPFAM" id="SSF143631">
    <property type="entry name" value="ApbE-like"/>
    <property type="match status" value="1"/>
</dbReference>
<evidence type="ECO:0000313" key="12">
    <source>
        <dbReference type="EMBL" id="PFG21290.1"/>
    </source>
</evidence>
<dbReference type="OrthoDB" id="9778595at2"/>